<dbReference type="InterPro" id="IPR037051">
    <property type="entry name" value="4-carb_acid_sugar_kinase_N_sf"/>
</dbReference>
<dbReference type="GO" id="GO:0016301">
    <property type="term" value="F:kinase activity"/>
    <property type="evidence" value="ECO:0007669"/>
    <property type="project" value="UniProtKB-KW"/>
</dbReference>
<evidence type="ECO:0000256" key="4">
    <source>
        <dbReference type="ARBA" id="ARBA00022777"/>
    </source>
</evidence>
<evidence type="ECO:0000256" key="6">
    <source>
        <dbReference type="ARBA" id="ARBA00023277"/>
    </source>
</evidence>
<feature type="domain" description="Four-carbon acid sugar kinase nucleotide binding" evidence="8">
    <location>
        <begin position="265"/>
        <end position="420"/>
    </location>
</feature>
<evidence type="ECO:0000256" key="5">
    <source>
        <dbReference type="ARBA" id="ARBA00022840"/>
    </source>
</evidence>
<evidence type="ECO:0000313" key="10">
    <source>
        <dbReference type="Proteomes" id="UP000198242"/>
    </source>
</evidence>
<evidence type="ECO:0000259" key="7">
    <source>
        <dbReference type="Pfam" id="PF07005"/>
    </source>
</evidence>
<keyword evidence="2" id="KW-0808">Transferase</keyword>
<dbReference type="RefSeq" id="WP_089008580.1">
    <property type="nucleotide sequence ID" value="NZ_LT607411.1"/>
</dbReference>
<feature type="domain" description="Four-carbon acid sugar kinase N-terminal" evidence="7">
    <location>
        <begin position="17"/>
        <end position="242"/>
    </location>
</feature>
<evidence type="ECO:0000259" key="8">
    <source>
        <dbReference type="Pfam" id="PF17042"/>
    </source>
</evidence>
<evidence type="ECO:0000313" key="9">
    <source>
        <dbReference type="EMBL" id="SCF29011.1"/>
    </source>
</evidence>
<protein>
    <submittedName>
        <fullName evidence="9">Uncharacterized conserved protein YgbK, DUF1537 family</fullName>
    </submittedName>
</protein>
<evidence type="ECO:0000256" key="1">
    <source>
        <dbReference type="ARBA" id="ARBA00005715"/>
    </source>
</evidence>
<keyword evidence="6" id="KW-0119">Carbohydrate metabolism</keyword>
<dbReference type="GO" id="GO:0005524">
    <property type="term" value="F:ATP binding"/>
    <property type="evidence" value="ECO:0007669"/>
    <property type="project" value="UniProtKB-KW"/>
</dbReference>
<keyword evidence="10" id="KW-1185">Reference proteome</keyword>
<sequence>MSGGAAAGAAVAAPKTVVLDDDPTGTQSASGVRVLLRWDADLLTSTLREVDAVYLQTNSRAVDRATAVARCRRIRAEVEAASAALGGPVQVVLRGDSTLRGHVFAETDVFTTDDSPVLFVPAFPAGGRTTVDGVHYVRTATGPVPAHETEYAADPVFPFRHSDLARYVRDLGWREAFPVPLAEIRSSRGDAVAAALLAAPGRGVVIPDAETDEDIDLIHRGLRAAQRRGRPVVVRSAAPLAARCAGAASRGLLSPPLAEERGPVLVVCGSHTSGATAQLAELERRHRPVRLTIDTEAALTDRTAAGLAVVPDARKALASDGIAVVSSERIRREQHNTLAHGEAVMAALTTAVRALADDVRVVVAKGGITSAEVASTGLSAASATVRGQVLPGVSVWDLHVDSGAATYVVVPGNVGEPGALVDVVDRL</sequence>
<keyword evidence="4" id="KW-0418">Kinase</keyword>
<dbReference type="AlphaFoldDB" id="A0A1C4Z8H3"/>
<keyword evidence="5" id="KW-0067">ATP-binding</keyword>
<dbReference type="OrthoDB" id="153193at2"/>
<gene>
    <name evidence="9" type="ORF">GA0074695_5207</name>
</gene>
<dbReference type="Proteomes" id="UP000198242">
    <property type="component" value="Chromosome I"/>
</dbReference>
<dbReference type="InterPro" id="IPR010737">
    <property type="entry name" value="4-carb_acid_sugar_kinase_N"/>
</dbReference>
<keyword evidence="3" id="KW-0547">Nucleotide-binding</keyword>
<dbReference type="Gene3D" id="3.40.980.20">
    <property type="entry name" value="Four-carbon acid sugar kinase, nucleotide binding domain"/>
    <property type="match status" value="1"/>
</dbReference>
<accession>A0A1C4Z8H3</accession>
<reference evidence="10" key="1">
    <citation type="submission" date="2016-06" db="EMBL/GenBank/DDBJ databases">
        <authorList>
            <person name="Varghese N."/>
            <person name="Submissions Spin"/>
        </authorList>
    </citation>
    <scope>NUCLEOTIDE SEQUENCE [LARGE SCALE GENOMIC DNA]</scope>
    <source>
        <strain evidence="10">DSM 43909</strain>
    </source>
</reference>
<evidence type="ECO:0000256" key="2">
    <source>
        <dbReference type="ARBA" id="ARBA00022679"/>
    </source>
</evidence>
<name>A0A1C4Z8H3_MICVI</name>
<evidence type="ECO:0000256" key="3">
    <source>
        <dbReference type="ARBA" id="ARBA00022741"/>
    </source>
</evidence>
<dbReference type="Gene3D" id="3.40.50.10840">
    <property type="entry name" value="Putative sugar-binding, N-terminal domain"/>
    <property type="match status" value="1"/>
</dbReference>
<organism evidence="9 10">
    <name type="scientific">Micromonospora viridifaciens</name>
    <dbReference type="NCBI Taxonomy" id="1881"/>
    <lineage>
        <taxon>Bacteria</taxon>
        <taxon>Bacillati</taxon>
        <taxon>Actinomycetota</taxon>
        <taxon>Actinomycetes</taxon>
        <taxon>Micromonosporales</taxon>
        <taxon>Micromonosporaceae</taxon>
        <taxon>Micromonospora</taxon>
    </lineage>
</organism>
<dbReference type="EMBL" id="LT607411">
    <property type="protein sequence ID" value="SCF29011.1"/>
    <property type="molecule type" value="Genomic_DNA"/>
</dbReference>
<comment type="similarity">
    <text evidence="1">Belongs to the four-carbon acid sugar kinase family.</text>
</comment>
<dbReference type="InterPro" id="IPR042213">
    <property type="entry name" value="NBD_C_sf"/>
</dbReference>
<dbReference type="SUPFAM" id="SSF142764">
    <property type="entry name" value="YgbK-like"/>
    <property type="match status" value="1"/>
</dbReference>
<dbReference type="Pfam" id="PF07005">
    <property type="entry name" value="SBD_N"/>
    <property type="match status" value="1"/>
</dbReference>
<dbReference type="InterPro" id="IPR031475">
    <property type="entry name" value="NBD_C"/>
</dbReference>
<dbReference type="Pfam" id="PF17042">
    <property type="entry name" value="NBD_C"/>
    <property type="match status" value="1"/>
</dbReference>
<proteinExistence type="inferred from homology"/>